<feature type="domain" description="THIF-type NAD/FAD binding fold" evidence="1">
    <location>
        <begin position="7"/>
        <end position="227"/>
    </location>
</feature>
<dbReference type="EMBL" id="JAOSHN010000012">
    <property type="protein sequence ID" value="MCU7380651.1"/>
    <property type="molecule type" value="Genomic_DNA"/>
</dbReference>
<sequence length="229" mass="25162">MMTADRYERNIGTISLAENEKLRNSWVLVAGCGGLGGHVIEGLARLGVGQITAVDGDVFSASNLNRQLLSTERTLGRYKALEAQERIKMVNSEVQIHPLCHYIDENNVDGIITDRYDAVVDALDNIKARRLLEQGCREQKLPLVHGAIAGWHGQAAVIMPGDDLFDKIYPAGSNKGAEQETGNPSFTPAMVAAVQVAETVKVLLGKPQILRNRLLTIDLLNQEYEVIRF</sequence>
<dbReference type="PANTHER" id="PTHR43267:SF1">
    <property type="entry name" value="TRNA THREONYLCARBAMOYLADENOSINE DEHYDRATASE"/>
    <property type="match status" value="1"/>
</dbReference>
<dbReference type="PANTHER" id="PTHR43267">
    <property type="entry name" value="TRNA THREONYLCARBAMOYLADENOSINE DEHYDRATASE"/>
    <property type="match status" value="1"/>
</dbReference>
<dbReference type="GO" id="GO:0008641">
    <property type="term" value="F:ubiquitin-like modifier activating enzyme activity"/>
    <property type="evidence" value="ECO:0007669"/>
    <property type="project" value="InterPro"/>
</dbReference>
<name>A0A9J6QYQ9_9FIRM</name>
<dbReference type="SUPFAM" id="SSF69572">
    <property type="entry name" value="Activating enzymes of the ubiquitin-like proteins"/>
    <property type="match status" value="1"/>
</dbReference>
<accession>A0A9J6QYQ9</accession>
<dbReference type="AlphaFoldDB" id="A0A9J6QYQ9"/>
<dbReference type="GO" id="GO:0061504">
    <property type="term" value="P:cyclic threonylcarbamoyladenosine biosynthetic process"/>
    <property type="evidence" value="ECO:0007669"/>
    <property type="project" value="TreeGrafter"/>
</dbReference>
<keyword evidence="3" id="KW-1185">Reference proteome</keyword>
<dbReference type="InterPro" id="IPR000594">
    <property type="entry name" value="ThiF_NAD_FAD-bd"/>
</dbReference>
<proteinExistence type="predicted"/>
<dbReference type="GO" id="GO:0061503">
    <property type="term" value="F:tRNA threonylcarbamoyladenosine dehydratase"/>
    <property type="evidence" value="ECO:0007669"/>
    <property type="project" value="TreeGrafter"/>
</dbReference>
<reference evidence="2" key="1">
    <citation type="submission" date="2022-09" db="EMBL/GenBank/DDBJ databases">
        <title>Culturomic study of gut microbiota in children with autism spectrum disorder.</title>
        <authorList>
            <person name="Efimov B.A."/>
            <person name="Chaplin A.V."/>
            <person name="Sokolova S.R."/>
            <person name="Pikina A.P."/>
            <person name="Korzhanova M."/>
            <person name="Belova V."/>
            <person name="Korostin D."/>
        </authorList>
    </citation>
    <scope>NUCLEOTIDE SEQUENCE</scope>
    <source>
        <strain evidence="2">ASD5510</strain>
    </source>
</reference>
<evidence type="ECO:0000259" key="1">
    <source>
        <dbReference type="Pfam" id="PF00899"/>
    </source>
</evidence>
<evidence type="ECO:0000313" key="3">
    <source>
        <dbReference type="Proteomes" id="UP001065549"/>
    </source>
</evidence>
<organism evidence="2 3">
    <name type="scientific">Hominibacterium faecale</name>
    <dbReference type="NCBI Taxonomy" id="2839743"/>
    <lineage>
        <taxon>Bacteria</taxon>
        <taxon>Bacillati</taxon>
        <taxon>Bacillota</taxon>
        <taxon>Clostridia</taxon>
        <taxon>Peptostreptococcales</taxon>
        <taxon>Anaerovoracaceae</taxon>
        <taxon>Hominibacterium</taxon>
    </lineage>
</organism>
<dbReference type="InterPro" id="IPR035985">
    <property type="entry name" value="Ubiquitin-activating_enz"/>
</dbReference>
<dbReference type="Pfam" id="PF00899">
    <property type="entry name" value="ThiF"/>
    <property type="match status" value="1"/>
</dbReference>
<protein>
    <submittedName>
        <fullName evidence="2">HesA/MoeB/ThiF family protein</fullName>
    </submittedName>
</protein>
<evidence type="ECO:0000313" key="2">
    <source>
        <dbReference type="EMBL" id="MCU7380651.1"/>
    </source>
</evidence>
<dbReference type="Gene3D" id="3.40.50.720">
    <property type="entry name" value="NAD(P)-binding Rossmann-like Domain"/>
    <property type="match status" value="1"/>
</dbReference>
<dbReference type="InterPro" id="IPR045886">
    <property type="entry name" value="ThiF/MoeB/HesA"/>
</dbReference>
<comment type="caution">
    <text evidence="2">The sequence shown here is derived from an EMBL/GenBank/DDBJ whole genome shotgun (WGS) entry which is preliminary data.</text>
</comment>
<dbReference type="Proteomes" id="UP001065549">
    <property type="component" value="Unassembled WGS sequence"/>
</dbReference>
<dbReference type="CDD" id="cd00757">
    <property type="entry name" value="ThiF_MoeB_HesA_family"/>
    <property type="match status" value="1"/>
</dbReference>
<dbReference type="RefSeq" id="WP_253020996.1">
    <property type="nucleotide sequence ID" value="NZ_JAJAGH010000009.1"/>
</dbReference>
<gene>
    <name evidence="2" type="ORF">OBO34_20260</name>
</gene>